<feature type="compositionally biased region" description="Basic and acidic residues" evidence="1">
    <location>
        <begin position="536"/>
        <end position="549"/>
    </location>
</feature>
<name>A0A4U9EVK8_GIBZA</name>
<feature type="compositionally biased region" description="Polar residues" evidence="1">
    <location>
        <begin position="488"/>
        <end position="499"/>
    </location>
</feature>
<dbReference type="OrthoDB" id="64353at2759"/>
<dbReference type="InterPro" id="IPR015943">
    <property type="entry name" value="WD40/YVTN_repeat-like_dom_sf"/>
</dbReference>
<dbReference type="InterPro" id="IPR019417">
    <property type="entry name" value="DUF2415"/>
</dbReference>
<dbReference type="SUPFAM" id="SSF101908">
    <property type="entry name" value="Putative isomerase YbhE"/>
    <property type="match status" value="1"/>
</dbReference>
<dbReference type="AlphaFoldDB" id="A0A4U9EVK8"/>
<evidence type="ECO:0000256" key="1">
    <source>
        <dbReference type="SAM" id="MobiDB-lite"/>
    </source>
</evidence>
<protein>
    <submittedName>
        <fullName evidence="2">Uncharacterized protein</fullName>
    </submittedName>
</protein>
<organism evidence="2">
    <name type="scientific">Gibberella zeae</name>
    <name type="common">Wheat head blight fungus</name>
    <name type="synonym">Fusarium graminearum</name>
    <dbReference type="NCBI Taxonomy" id="5518"/>
    <lineage>
        <taxon>Eukaryota</taxon>
        <taxon>Fungi</taxon>
        <taxon>Dikarya</taxon>
        <taxon>Ascomycota</taxon>
        <taxon>Pezizomycotina</taxon>
        <taxon>Sordariomycetes</taxon>
        <taxon>Hypocreomycetidae</taxon>
        <taxon>Hypocreales</taxon>
        <taxon>Nectriaceae</taxon>
        <taxon>Fusarium</taxon>
    </lineage>
</organism>
<sequence length="671" mass="75584">MAVEEGDIYPTEALILKQSRRHYRIPVRSQHWQLRSLISAEKQSTVYFPGGTGSNHIQRLNVSTRQCETIKLLTFAPRCLVAEKGWLCCGSESGDFVAIRLDEGNEDNDDPLSGIDPETRLHLGLDAFPNDPVFSLISRARRSQKNMIAKSMKLAKDRVNCITLWFPPTTMPANAKAYKEPVAVLANNDRTVTLVSLRDFEEKDKTEALDIITYPDFVNRSLLSPDGRFLISILDDPYMYIHERVRKTTESPATKSPADEVSYQWEQTQRILLKSQRKDDRTDSRGSFAACFSESGAYLAIGTQHGTISIFNAALLADPDADPLITTFESSRPRSGPGAIRDMAFCPGPYDLLAWTEDRGHVGIVDMRSNFVIRQIVDIEDPAFEHINILDRNSTIIDPRDLESRRERRDNDAATGAIENQRRREVLEHLNTPLTASETLVLEAMQMGRSNRERTIQRAAAPEDRPIGGPTTFWARRRAPISAAAGNAEQSNDRGSSSVGRPMGGLLANNPRFRPANITRAARPTGIAEGETLDGFARRRREEERRQESLGETMTMLSRERQRRESLGENVAERQRQDPSYLQVLDILQARERDSDRELDDTTIIVPLVNQVVNRWEEDHGVFEVPPSPDNTAGLAWSEDGRILFVGAQNGIYELHVDVQSRKFCPSISMR</sequence>
<feature type="region of interest" description="Disordered" evidence="1">
    <location>
        <begin position="536"/>
        <end position="575"/>
    </location>
</feature>
<feature type="region of interest" description="Disordered" evidence="1">
    <location>
        <begin position="401"/>
        <end position="420"/>
    </location>
</feature>
<dbReference type="PANTHER" id="PTHR43991">
    <property type="entry name" value="WD REPEAT PROTEIN (AFU_ORTHOLOGUE AFUA_8G05640)-RELATED"/>
    <property type="match status" value="1"/>
</dbReference>
<feature type="compositionally biased region" description="Basic and acidic residues" evidence="1">
    <location>
        <begin position="401"/>
        <end position="412"/>
    </location>
</feature>
<accession>A0A4U9EVK8</accession>
<feature type="compositionally biased region" description="Basic and acidic residues" evidence="1">
    <location>
        <begin position="558"/>
        <end position="575"/>
    </location>
</feature>
<dbReference type="Gene3D" id="2.130.10.10">
    <property type="entry name" value="YVTN repeat-like/Quinoprotein amine dehydrogenase"/>
    <property type="match status" value="1"/>
</dbReference>
<gene>
    <name evidence="2" type="ORF">FUG_LOCUS89386</name>
</gene>
<feature type="region of interest" description="Disordered" evidence="1">
    <location>
        <begin position="483"/>
        <end position="511"/>
    </location>
</feature>
<dbReference type="PANTHER" id="PTHR43991:SF9">
    <property type="entry name" value="DUF2415 DOMAIN-CONTAINING PROTEIN"/>
    <property type="match status" value="1"/>
</dbReference>
<dbReference type="EMBL" id="CAAKMV010000066">
    <property type="protein sequence ID" value="VIO53601.1"/>
    <property type="molecule type" value="Genomic_DNA"/>
</dbReference>
<dbReference type="Pfam" id="PF10313">
    <property type="entry name" value="DUF2415"/>
    <property type="match status" value="1"/>
</dbReference>
<evidence type="ECO:0000313" key="2">
    <source>
        <dbReference type="EMBL" id="VIO53601.1"/>
    </source>
</evidence>
<proteinExistence type="predicted"/>
<reference evidence="2" key="1">
    <citation type="submission" date="2019-04" db="EMBL/GenBank/DDBJ databases">
        <authorList>
            <person name="Melise S."/>
            <person name="Noan J."/>
            <person name="Okalmin O."/>
        </authorList>
    </citation>
    <scope>NUCLEOTIDE SEQUENCE</scope>
    <source>
        <strain evidence="2">FN9</strain>
    </source>
</reference>